<dbReference type="InterPro" id="IPR023380">
    <property type="entry name" value="DsbB-like_sf"/>
</dbReference>
<evidence type="ECO:0000256" key="7">
    <source>
        <dbReference type="ARBA" id="ARBA00023002"/>
    </source>
</evidence>
<feature type="transmembrane region" description="Helical" evidence="12">
    <location>
        <begin position="12"/>
        <end position="36"/>
    </location>
</feature>
<keyword evidence="3" id="KW-0813">Transport</keyword>
<keyword evidence="7" id="KW-0560">Oxidoreductase</keyword>
<feature type="transmembrane region" description="Helical" evidence="12">
    <location>
        <begin position="73"/>
        <end position="92"/>
    </location>
</feature>
<dbReference type="EMBL" id="MHUZ01000005">
    <property type="protein sequence ID" value="OHA86287.1"/>
    <property type="molecule type" value="Genomic_DNA"/>
</dbReference>
<organism evidence="13 14">
    <name type="scientific">Candidatus Yonathbacteria bacterium RIFOXYD1_FULL_52_36</name>
    <dbReference type="NCBI Taxonomy" id="1802730"/>
    <lineage>
        <taxon>Bacteria</taxon>
        <taxon>Candidatus Yonathiibacteriota</taxon>
    </lineage>
</organism>
<evidence type="ECO:0000313" key="13">
    <source>
        <dbReference type="EMBL" id="OHA86287.1"/>
    </source>
</evidence>
<keyword evidence="8 12" id="KW-0472">Membrane</keyword>
<dbReference type="GO" id="GO:0015035">
    <property type="term" value="F:protein-disulfide reductase activity"/>
    <property type="evidence" value="ECO:0007669"/>
    <property type="project" value="InterPro"/>
</dbReference>
<dbReference type="Proteomes" id="UP000178168">
    <property type="component" value="Unassembled WGS sequence"/>
</dbReference>
<keyword evidence="9" id="KW-1015">Disulfide bond</keyword>
<gene>
    <name evidence="13" type="ORF">A2591_01675</name>
</gene>
<proteinExistence type="inferred from homology"/>
<dbReference type="Gene3D" id="1.20.1550.10">
    <property type="entry name" value="DsbB-like"/>
    <property type="match status" value="1"/>
</dbReference>
<sequence length="153" mass="17021">MRDSLIDRIILFVGNHALMLALMLALVGVGGTLYYSEIAGFEPCKLCWLQRIFFYPQLFIFAIALLRKTRDAFAYALPLSVAGLLVAVYHYALQRGMTSPFPCSADVALSCSKQLFLKFEYITEVMMSVTAFAALIVLALAYSYAQKRNVPSA</sequence>
<name>A0A1G2SMQ0_9BACT</name>
<feature type="transmembrane region" description="Helical" evidence="12">
    <location>
        <begin position="125"/>
        <end position="145"/>
    </location>
</feature>
<keyword evidence="5" id="KW-0249">Electron transport</keyword>
<evidence type="ECO:0000256" key="6">
    <source>
        <dbReference type="ARBA" id="ARBA00022989"/>
    </source>
</evidence>
<accession>A0A1G2SMQ0</accession>
<dbReference type="Pfam" id="PF02600">
    <property type="entry name" value="DsbB"/>
    <property type="match status" value="1"/>
</dbReference>
<keyword evidence="10" id="KW-0143">Chaperone</keyword>
<dbReference type="SUPFAM" id="SSF158442">
    <property type="entry name" value="DsbB-like"/>
    <property type="match status" value="1"/>
</dbReference>
<evidence type="ECO:0000256" key="5">
    <source>
        <dbReference type="ARBA" id="ARBA00022982"/>
    </source>
</evidence>
<evidence type="ECO:0000313" key="14">
    <source>
        <dbReference type="Proteomes" id="UP000178168"/>
    </source>
</evidence>
<protein>
    <recommendedName>
        <fullName evidence="15">Disulfide bond formation protein B</fullName>
    </recommendedName>
</protein>
<keyword evidence="4 12" id="KW-0812">Transmembrane</keyword>
<comment type="caution">
    <text evidence="13">The sequence shown here is derived from an EMBL/GenBank/DDBJ whole genome shotgun (WGS) entry which is preliminary data.</text>
</comment>
<dbReference type="AlphaFoldDB" id="A0A1G2SMQ0"/>
<evidence type="ECO:0000256" key="10">
    <source>
        <dbReference type="ARBA" id="ARBA00023186"/>
    </source>
</evidence>
<dbReference type="PANTHER" id="PTHR43469">
    <property type="entry name" value="DISULFIDE FORMATION PROTEIN-RELATED"/>
    <property type="match status" value="1"/>
</dbReference>
<dbReference type="InterPro" id="IPR003752">
    <property type="entry name" value="DiS_bond_form_DsbB/BdbC"/>
</dbReference>
<evidence type="ECO:0000256" key="12">
    <source>
        <dbReference type="SAM" id="Phobius"/>
    </source>
</evidence>
<keyword evidence="6 12" id="KW-1133">Transmembrane helix</keyword>
<dbReference type="STRING" id="1802730.A2591_01675"/>
<evidence type="ECO:0008006" key="15">
    <source>
        <dbReference type="Google" id="ProtNLM"/>
    </source>
</evidence>
<comment type="similarity">
    <text evidence="2">Belongs to the DsbB family. BdbC subfamily.</text>
</comment>
<dbReference type="GO" id="GO:0016020">
    <property type="term" value="C:membrane"/>
    <property type="evidence" value="ECO:0007669"/>
    <property type="project" value="UniProtKB-SubCell"/>
</dbReference>
<evidence type="ECO:0000256" key="4">
    <source>
        <dbReference type="ARBA" id="ARBA00022692"/>
    </source>
</evidence>
<dbReference type="PANTHER" id="PTHR43469:SF1">
    <property type="entry name" value="SPBETA PROPHAGE-DERIVED DISULFIDE BOND FORMATION PROTEIN B"/>
    <property type="match status" value="1"/>
</dbReference>
<dbReference type="GO" id="GO:0006457">
    <property type="term" value="P:protein folding"/>
    <property type="evidence" value="ECO:0007669"/>
    <property type="project" value="InterPro"/>
</dbReference>
<evidence type="ECO:0000256" key="2">
    <source>
        <dbReference type="ARBA" id="ARBA00007602"/>
    </source>
</evidence>
<evidence type="ECO:0000256" key="3">
    <source>
        <dbReference type="ARBA" id="ARBA00022448"/>
    </source>
</evidence>
<evidence type="ECO:0000256" key="8">
    <source>
        <dbReference type="ARBA" id="ARBA00023136"/>
    </source>
</evidence>
<evidence type="ECO:0000256" key="1">
    <source>
        <dbReference type="ARBA" id="ARBA00004141"/>
    </source>
</evidence>
<reference evidence="13 14" key="1">
    <citation type="journal article" date="2016" name="Nat. Commun.">
        <title>Thousands of microbial genomes shed light on interconnected biogeochemical processes in an aquifer system.</title>
        <authorList>
            <person name="Anantharaman K."/>
            <person name="Brown C.T."/>
            <person name="Hug L.A."/>
            <person name="Sharon I."/>
            <person name="Castelle C.J."/>
            <person name="Probst A.J."/>
            <person name="Thomas B.C."/>
            <person name="Singh A."/>
            <person name="Wilkins M.J."/>
            <person name="Karaoz U."/>
            <person name="Brodie E.L."/>
            <person name="Williams K.H."/>
            <person name="Hubbard S.S."/>
            <person name="Banfield J.F."/>
        </authorList>
    </citation>
    <scope>NUCLEOTIDE SEQUENCE [LARGE SCALE GENOMIC DNA]</scope>
</reference>
<dbReference type="InterPro" id="IPR012187">
    <property type="entry name" value="Disulphide_bond_form_BdbC"/>
</dbReference>
<comment type="subcellular location">
    <subcellularLocation>
        <location evidence="1">Membrane</location>
        <topology evidence="1">Multi-pass membrane protein</topology>
    </subcellularLocation>
</comment>
<evidence type="ECO:0000256" key="9">
    <source>
        <dbReference type="ARBA" id="ARBA00023157"/>
    </source>
</evidence>
<evidence type="ECO:0000256" key="11">
    <source>
        <dbReference type="ARBA" id="ARBA00023284"/>
    </source>
</evidence>
<feature type="transmembrane region" description="Helical" evidence="12">
    <location>
        <begin position="48"/>
        <end position="66"/>
    </location>
</feature>
<keyword evidence="11" id="KW-0676">Redox-active center</keyword>